<accession>A0A0L6JW91</accession>
<dbReference type="Proteomes" id="UP000036923">
    <property type="component" value="Unassembled WGS sequence"/>
</dbReference>
<dbReference type="SUPFAM" id="SSF160631">
    <property type="entry name" value="SMI1/KNR4-like"/>
    <property type="match status" value="1"/>
</dbReference>
<sequence>MVEQKDKGSQGKIGGIAVNNYDNLLDKMELNPPCSNEIINEVEKNLKFCFPKDYLNFLLTGNGGEGWVGENSYLSLWKIDEIISLNEAYEINEFAPGLILFGSDGGLNAYAFDSRNESTIVEVPFIGMDLIEVKNCGSNFVEFLKFLNKSG</sequence>
<protein>
    <submittedName>
        <fullName evidence="2">Cell wall assembly/cell proliferation coordinating protein, KNR4-like protein</fullName>
    </submittedName>
</protein>
<proteinExistence type="predicted"/>
<gene>
    <name evidence="2" type="ORF">Bccel_5408</name>
</gene>
<dbReference type="Gene3D" id="3.40.1580.10">
    <property type="entry name" value="SMI1/KNR4-like"/>
    <property type="match status" value="1"/>
</dbReference>
<dbReference type="Pfam" id="PF09346">
    <property type="entry name" value="SMI1_KNR4"/>
    <property type="match status" value="1"/>
</dbReference>
<dbReference type="SMART" id="SM00860">
    <property type="entry name" value="SMI1_KNR4"/>
    <property type="match status" value="1"/>
</dbReference>
<dbReference type="InterPro" id="IPR018958">
    <property type="entry name" value="Knr4/Smi1-like_dom"/>
</dbReference>
<dbReference type="STRING" id="398512.Bccel_5408"/>
<dbReference type="InterPro" id="IPR037883">
    <property type="entry name" value="Knr4/Smi1-like_sf"/>
</dbReference>
<feature type="domain" description="Knr4/Smi1-like" evidence="1">
    <location>
        <begin position="33"/>
        <end position="149"/>
    </location>
</feature>
<evidence type="ECO:0000313" key="2">
    <source>
        <dbReference type="EMBL" id="KNY30131.1"/>
    </source>
</evidence>
<organism evidence="2 3">
    <name type="scientific">Pseudobacteroides cellulosolvens ATCC 35603 = DSM 2933</name>
    <dbReference type="NCBI Taxonomy" id="398512"/>
    <lineage>
        <taxon>Bacteria</taxon>
        <taxon>Bacillati</taxon>
        <taxon>Bacillota</taxon>
        <taxon>Clostridia</taxon>
        <taxon>Eubacteriales</taxon>
        <taxon>Oscillospiraceae</taxon>
        <taxon>Pseudobacteroides</taxon>
    </lineage>
</organism>
<dbReference type="EMBL" id="LGTC01000001">
    <property type="protein sequence ID" value="KNY30131.1"/>
    <property type="molecule type" value="Genomic_DNA"/>
</dbReference>
<keyword evidence="3" id="KW-1185">Reference proteome</keyword>
<comment type="caution">
    <text evidence="2">The sequence shown here is derived from an EMBL/GenBank/DDBJ whole genome shotgun (WGS) entry which is preliminary data.</text>
</comment>
<evidence type="ECO:0000259" key="1">
    <source>
        <dbReference type="SMART" id="SM00860"/>
    </source>
</evidence>
<name>A0A0L6JW91_9FIRM</name>
<reference evidence="3" key="1">
    <citation type="submission" date="2015-07" db="EMBL/GenBank/DDBJ databases">
        <title>Near-Complete Genome Sequence of the Cellulolytic Bacterium Bacteroides (Pseudobacteroides) cellulosolvens ATCC 35603.</title>
        <authorList>
            <person name="Dassa B."/>
            <person name="Utturkar S.M."/>
            <person name="Klingeman D.M."/>
            <person name="Hurt R.A."/>
            <person name="Keller M."/>
            <person name="Xu J."/>
            <person name="Reddy Y.H.K."/>
            <person name="Borovok I."/>
            <person name="Grinberg I.R."/>
            <person name="Lamed R."/>
            <person name="Zhivin O."/>
            <person name="Bayer E.A."/>
            <person name="Brown S.D."/>
        </authorList>
    </citation>
    <scope>NUCLEOTIDE SEQUENCE [LARGE SCALE GENOMIC DNA]</scope>
    <source>
        <strain evidence="3">DSM 2933</strain>
    </source>
</reference>
<dbReference type="AlphaFoldDB" id="A0A0L6JW91"/>
<dbReference type="eggNOG" id="ENOG50301FD">
    <property type="taxonomic scope" value="Bacteria"/>
</dbReference>
<dbReference type="RefSeq" id="WP_081927247.1">
    <property type="nucleotide sequence ID" value="NZ_JQKC01000055.1"/>
</dbReference>
<evidence type="ECO:0000313" key="3">
    <source>
        <dbReference type="Proteomes" id="UP000036923"/>
    </source>
</evidence>